<dbReference type="EMBL" id="JBJKFK010001722">
    <property type="protein sequence ID" value="KAL3312380.1"/>
    <property type="molecule type" value="Genomic_DNA"/>
</dbReference>
<dbReference type="Pfam" id="PF14555">
    <property type="entry name" value="UBA_4"/>
    <property type="match status" value="1"/>
</dbReference>
<dbReference type="PROSITE" id="PS00194">
    <property type="entry name" value="THIOREDOXIN_1"/>
    <property type="match status" value="1"/>
</dbReference>
<dbReference type="InterPro" id="IPR013766">
    <property type="entry name" value="Thioredoxin_domain"/>
</dbReference>
<dbReference type="CDD" id="cd14273">
    <property type="entry name" value="UBA_TAP-C_like"/>
    <property type="match status" value="1"/>
</dbReference>
<accession>A0ABD2PY87</accession>
<keyword evidence="1" id="KW-1015">Disulfide bond</keyword>
<evidence type="ECO:0000313" key="6">
    <source>
        <dbReference type="EMBL" id="KAL3312380.1"/>
    </source>
</evidence>
<dbReference type="SUPFAM" id="SSF102848">
    <property type="entry name" value="NSFL1 (p97 ATPase) cofactor p47, SEP domain"/>
    <property type="match status" value="1"/>
</dbReference>
<reference evidence="6 7" key="1">
    <citation type="submission" date="2024-11" db="EMBL/GenBank/DDBJ databases">
        <title>Adaptive evolution of stress response genes in parasites aligns with host niche diversity.</title>
        <authorList>
            <person name="Hahn C."/>
            <person name="Resl P."/>
        </authorList>
    </citation>
    <scope>NUCLEOTIDE SEQUENCE [LARGE SCALE GENOMIC DNA]</scope>
    <source>
        <strain evidence="6">EGGRZ-B1_66</strain>
        <tissue evidence="6">Body</tissue>
    </source>
</reference>
<evidence type="ECO:0000259" key="5">
    <source>
        <dbReference type="PROSITE" id="PS51399"/>
    </source>
</evidence>
<proteinExistence type="predicted"/>
<dbReference type="Gene3D" id="1.10.8.10">
    <property type="entry name" value="DNA helicase RuvA subunit, C-terminal domain"/>
    <property type="match status" value="1"/>
</dbReference>
<feature type="compositionally biased region" description="Basic and acidic residues" evidence="2">
    <location>
        <begin position="221"/>
        <end position="231"/>
    </location>
</feature>
<dbReference type="InterPro" id="IPR029071">
    <property type="entry name" value="Ubiquitin-like_domsf"/>
</dbReference>
<dbReference type="PANTHER" id="PTHR23333">
    <property type="entry name" value="UBX DOMAIN CONTAINING PROTEIN"/>
    <property type="match status" value="1"/>
</dbReference>
<dbReference type="InterPro" id="IPR012989">
    <property type="entry name" value="SEP_domain"/>
</dbReference>
<keyword evidence="7" id="KW-1185">Reference proteome</keyword>
<dbReference type="Pfam" id="PF00789">
    <property type="entry name" value="UBX"/>
    <property type="match status" value="1"/>
</dbReference>
<dbReference type="Pfam" id="PF08059">
    <property type="entry name" value="SEP"/>
    <property type="match status" value="1"/>
</dbReference>
<dbReference type="InterPro" id="IPR036241">
    <property type="entry name" value="NSFL1C_SEP_dom_sf"/>
</dbReference>
<feature type="domain" description="SEP" evidence="5">
    <location>
        <begin position="296"/>
        <end position="361"/>
    </location>
</feature>
<feature type="domain" description="Thioredoxin" evidence="4">
    <location>
        <begin position="1"/>
        <end position="111"/>
    </location>
</feature>
<feature type="region of interest" description="Disordered" evidence="2">
    <location>
        <begin position="277"/>
        <end position="297"/>
    </location>
</feature>
<dbReference type="Gene3D" id="3.10.20.90">
    <property type="entry name" value="Phosphatidylinositol 3-kinase Catalytic Subunit, Chain A, domain 1"/>
    <property type="match status" value="1"/>
</dbReference>
<organism evidence="6 7">
    <name type="scientific">Cichlidogyrus casuarinus</name>
    <dbReference type="NCBI Taxonomy" id="1844966"/>
    <lineage>
        <taxon>Eukaryota</taxon>
        <taxon>Metazoa</taxon>
        <taxon>Spiralia</taxon>
        <taxon>Lophotrochozoa</taxon>
        <taxon>Platyhelminthes</taxon>
        <taxon>Monogenea</taxon>
        <taxon>Monopisthocotylea</taxon>
        <taxon>Dactylogyridea</taxon>
        <taxon>Ancyrocephalidae</taxon>
        <taxon>Cichlidogyrus</taxon>
    </lineage>
</organism>
<dbReference type="SMART" id="SM00166">
    <property type="entry name" value="UBX"/>
    <property type="match status" value="1"/>
</dbReference>
<dbReference type="InterPro" id="IPR036249">
    <property type="entry name" value="Thioredoxin-like_sf"/>
</dbReference>
<feature type="compositionally biased region" description="Polar residues" evidence="2">
    <location>
        <begin position="171"/>
        <end position="196"/>
    </location>
</feature>
<gene>
    <name evidence="6" type="primary">NSFL1C</name>
    <name evidence="6" type="ORF">Ciccas_009028</name>
</gene>
<evidence type="ECO:0000313" key="7">
    <source>
        <dbReference type="Proteomes" id="UP001626550"/>
    </source>
</evidence>
<dbReference type="SMART" id="SM00553">
    <property type="entry name" value="SEP"/>
    <property type="match status" value="1"/>
</dbReference>
<dbReference type="InterPro" id="IPR017937">
    <property type="entry name" value="Thioredoxin_CS"/>
</dbReference>
<dbReference type="InterPro" id="IPR001012">
    <property type="entry name" value="UBX_dom"/>
</dbReference>
<dbReference type="Gene3D" id="3.40.30.10">
    <property type="entry name" value="Glutaredoxin"/>
    <property type="match status" value="1"/>
</dbReference>
<protein>
    <submittedName>
        <fullName evidence="6">NSFL1 cofactor p47</fullName>
    </submittedName>
</protein>
<dbReference type="FunFam" id="3.40.30.10:FF:000245">
    <property type="entry name" value="Thioredoxin"/>
    <property type="match status" value="1"/>
</dbReference>
<dbReference type="PROSITE" id="PS51399">
    <property type="entry name" value="SEP"/>
    <property type="match status" value="1"/>
</dbReference>
<dbReference type="SUPFAM" id="SSF54236">
    <property type="entry name" value="Ubiquitin-like"/>
    <property type="match status" value="1"/>
</dbReference>
<comment type="caution">
    <text evidence="6">The sequence shown here is derived from an EMBL/GenBank/DDBJ whole genome shotgun (WGS) entry which is preliminary data.</text>
</comment>
<feature type="region of interest" description="Disordered" evidence="2">
    <location>
        <begin position="159"/>
        <end position="231"/>
    </location>
</feature>
<dbReference type="Gene3D" id="3.30.420.210">
    <property type="entry name" value="SEP domain"/>
    <property type="match status" value="1"/>
</dbReference>
<dbReference type="InterPro" id="IPR009060">
    <property type="entry name" value="UBA-like_sf"/>
</dbReference>
<dbReference type="Proteomes" id="UP001626550">
    <property type="component" value="Unassembled WGS sequence"/>
</dbReference>
<dbReference type="SUPFAM" id="SSF52833">
    <property type="entry name" value="Thioredoxin-like"/>
    <property type="match status" value="1"/>
</dbReference>
<name>A0ABD2PY87_9PLAT</name>
<dbReference type="PANTHER" id="PTHR23333:SF20">
    <property type="entry name" value="NSFL1 COFACTOR P47"/>
    <property type="match status" value="1"/>
</dbReference>
<dbReference type="CDD" id="cd01770">
    <property type="entry name" value="UBX_UBXN2"/>
    <property type="match status" value="1"/>
</dbReference>
<evidence type="ECO:0000259" key="4">
    <source>
        <dbReference type="PROSITE" id="PS51352"/>
    </source>
</evidence>
<evidence type="ECO:0000256" key="1">
    <source>
        <dbReference type="ARBA" id="ARBA00023157"/>
    </source>
</evidence>
<feature type="domain" description="UBX" evidence="3">
    <location>
        <begin position="404"/>
        <end position="481"/>
    </location>
</feature>
<dbReference type="CDD" id="cd02947">
    <property type="entry name" value="TRX_family"/>
    <property type="match status" value="1"/>
</dbReference>
<evidence type="ECO:0000259" key="3">
    <source>
        <dbReference type="PROSITE" id="PS50033"/>
    </source>
</evidence>
<dbReference type="SUPFAM" id="SSF46934">
    <property type="entry name" value="UBA-like"/>
    <property type="match status" value="1"/>
</dbReference>
<sequence length="483" mass="52886">MTNSVVEIKSDANFNEKFKEATSGSKVTVLYFTASWCGPCRMISPVYESLAVDYPRVNLLKIDVDKCRDTSESHGITGMPTFIFYIGAMKMDSFSGADPDRLRAKVAEINSNSGDKLESDWDVKRFQDICNCSDQEAKHYLTAFNNDFEAAISGYLESNGEMQPPAEQPKLPSNNLNSASSTSKFGTLSGLNANSSSEDEEGQAFYAGGSEGGGGQQILGPKKDNKASSSKNEEFVTKLFENAKKSGAEVMNSNRVDEPSDRKTKAFTGTAYRLGSDLRQPSTVMPGQSSSTENPPKPTVIKMWNNGFSLDDGPLRLFTDPASRDFLNSIQRGEVPNELLKSVHGGQANVMLEDHRNEEYKEPPKPKVVPFSGAGQTLGRPTPNIISSMPESAVSVEPGPEVDRNKPVTKIQVRLSDGSRILVELNHDHTVGDIRRSIMSQRPNYSATQFALMTTFPNKELENDAATLHEAKLLNSAIVQKLK</sequence>
<dbReference type="AlphaFoldDB" id="A0ABD2PY87"/>
<dbReference type="PROSITE" id="PS50033">
    <property type="entry name" value="UBX"/>
    <property type="match status" value="1"/>
</dbReference>
<evidence type="ECO:0000256" key="2">
    <source>
        <dbReference type="SAM" id="MobiDB-lite"/>
    </source>
</evidence>
<dbReference type="Pfam" id="PF00085">
    <property type="entry name" value="Thioredoxin"/>
    <property type="match status" value="1"/>
</dbReference>
<dbReference type="PROSITE" id="PS51352">
    <property type="entry name" value="THIOREDOXIN_2"/>
    <property type="match status" value="1"/>
</dbReference>
<feature type="region of interest" description="Disordered" evidence="2">
    <location>
        <begin position="358"/>
        <end position="404"/>
    </location>
</feature>
<feature type="compositionally biased region" description="Polar residues" evidence="2">
    <location>
        <begin position="279"/>
        <end position="294"/>
    </location>
</feature>